<feature type="transmembrane region" description="Helical" evidence="1">
    <location>
        <begin position="41"/>
        <end position="65"/>
    </location>
</feature>
<name>A0A917N9N6_9GAMM</name>
<keyword evidence="3" id="KW-1185">Reference proteome</keyword>
<dbReference type="PANTHER" id="PTHR38684">
    <property type="entry name" value="PROTEIN AMPE"/>
    <property type="match status" value="1"/>
</dbReference>
<proteinExistence type="predicted"/>
<organism evidence="2 3">
    <name type="scientific">Shewanella gelidii</name>
    <dbReference type="NCBI Taxonomy" id="1642821"/>
    <lineage>
        <taxon>Bacteria</taxon>
        <taxon>Pseudomonadati</taxon>
        <taxon>Pseudomonadota</taxon>
        <taxon>Gammaproteobacteria</taxon>
        <taxon>Alteromonadales</taxon>
        <taxon>Shewanellaceae</taxon>
        <taxon>Shewanella</taxon>
    </lineage>
</organism>
<keyword evidence="1" id="KW-0472">Membrane</keyword>
<reference evidence="2" key="2">
    <citation type="submission" date="2020-09" db="EMBL/GenBank/DDBJ databases">
        <authorList>
            <person name="Sun Q."/>
            <person name="Ohkuma M."/>
        </authorList>
    </citation>
    <scope>NUCLEOTIDE SEQUENCE</scope>
    <source>
        <strain evidence="2">JCM 30804</strain>
    </source>
</reference>
<evidence type="ECO:0000313" key="3">
    <source>
        <dbReference type="Proteomes" id="UP000613743"/>
    </source>
</evidence>
<feature type="transmembrane region" description="Helical" evidence="1">
    <location>
        <begin position="72"/>
        <end position="91"/>
    </location>
</feature>
<dbReference type="NCBIfam" id="NF008219">
    <property type="entry name" value="PRK10987.1"/>
    <property type="match status" value="1"/>
</dbReference>
<dbReference type="Pfam" id="PF17113">
    <property type="entry name" value="AmpE"/>
    <property type="match status" value="1"/>
</dbReference>
<keyword evidence="1" id="KW-0812">Transmembrane</keyword>
<keyword evidence="1" id="KW-1133">Transmembrane helix</keyword>
<feature type="transmembrane region" description="Helical" evidence="1">
    <location>
        <begin position="146"/>
        <end position="168"/>
    </location>
</feature>
<dbReference type="EMBL" id="BMPZ01000003">
    <property type="protein sequence ID" value="GGI80833.1"/>
    <property type="molecule type" value="Genomic_DNA"/>
</dbReference>
<dbReference type="GO" id="GO:0046677">
    <property type="term" value="P:response to antibiotic"/>
    <property type="evidence" value="ECO:0007669"/>
    <property type="project" value="TreeGrafter"/>
</dbReference>
<evidence type="ECO:0000256" key="1">
    <source>
        <dbReference type="SAM" id="Phobius"/>
    </source>
</evidence>
<accession>A0A917N9N6</accession>
<dbReference type="InterPro" id="IPR052966">
    <property type="entry name" value="Beta-lactamase_Reg"/>
</dbReference>
<protein>
    <submittedName>
        <fullName evidence="2">Beta-lactamase regulator AmpE</fullName>
    </submittedName>
</protein>
<dbReference type="GO" id="GO:0005886">
    <property type="term" value="C:plasma membrane"/>
    <property type="evidence" value="ECO:0007669"/>
    <property type="project" value="TreeGrafter"/>
</dbReference>
<comment type="caution">
    <text evidence="2">The sequence shown here is derived from an EMBL/GenBank/DDBJ whole genome shotgun (WGS) entry which is preliminary data.</text>
</comment>
<gene>
    <name evidence="2" type="primary">ampE</name>
    <name evidence="2" type="ORF">GCM10009332_17740</name>
</gene>
<feature type="transmembrane region" description="Helical" evidence="1">
    <location>
        <begin position="266"/>
        <end position="282"/>
    </location>
</feature>
<sequence length="283" mass="31617">MALFSLLIAILVERLKLLPQSWQFDSLMSHYHPLLFGDKQLQSGLMMLIAMSLPTVGAVVLLWVIEGWLWGGVTLFVWLFTAILCFCHQQQRQAFKAYIQAACRGDVQACYHFANELDSSICIDSTSEDELGELAGKSAAWINYRFYGAVALYLMALGPVGIVFYCTVRFYAEYAQRKEIELPLVKSVLHILDWIPSRIVSFGYVLSGEFAPALTVWRKKVLSVTLPARELVIDVAVSAEDLPEVSSAPVCLRPTLALLQLSKRNFMLLVTSLSLLTIFGVVS</sequence>
<dbReference type="PANTHER" id="PTHR38684:SF1">
    <property type="entry name" value="PROTEIN AMPE"/>
    <property type="match status" value="1"/>
</dbReference>
<dbReference type="RefSeq" id="WP_188919947.1">
    <property type="nucleotide sequence ID" value="NZ_BMPZ01000003.1"/>
</dbReference>
<dbReference type="AlphaFoldDB" id="A0A917N9N6"/>
<dbReference type="Proteomes" id="UP000613743">
    <property type="component" value="Unassembled WGS sequence"/>
</dbReference>
<evidence type="ECO:0000313" key="2">
    <source>
        <dbReference type="EMBL" id="GGI80833.1"/>
    </source>
</evidence>
<dbReference type="InterPro" id="IPR031347">
    <property type="entry name" value="AmpE"/>
</dbReference>
<reference evidence="2" key="1">
    <citation type="journal article" date="2014" name="Int. J. Syst. Evol. Microbiol.">
        <title>Complete genome sequence of Corynebacterium casei LMG S-19264T (=DSM 44701T), isolated from a smear-ripened cheese.</title>
        <authorList>
            <consortium name="US DOE Joint Genome Institute (JGI-PGF)"/>
            <person name="Walter F."/>
            <person name="Albersmeier A."/>
            <person name="Kalinowski J."/>
            <person name="Ruckert C."/>
        </authorList>
    </citation>
    <scope>NUCLEOTIDE SEQUENCE</scope>
    <source>
        <strain evidence="2">JCM 30804</strain>
    </source>
</reference>